<dbReference type="InterPro" id="IPR043444">
    <property type="entry name" value="TESPA1-like"/>
</dbReference>
<dbReference type="GO" id="GO:0016740">
    <property type="term" value="F:transferase activity"/>
    <property type="evidence" value="ECO:0007669"/>
    <property type="project" value="UniProtKB-KW"/>
</dbReference>
<proteinExistence type="evidence at transcript level"/>
<feature type="region of interest" description="Disordered" evidence="1">
    <location>
        <begin position="210"/>
        <end position="239"/>
    </location>
</feature>
<dbReference type="PANTHER" id="PTHR17469">
    <property type="entry name" value="SPERM SPECIFIC ANTIGEN 2-RELATED"/>
    <property type="match status" value="1"/>
</dbReference>
<feature type="region of interest" description="Disordered" evidence="1">
    <location>
        <begin position="377"/>
        <end position="413"/>
    </location>
</feature>
<organism evidence="3">
    <name type="scientific">Corethrella appendiculata</name>
    <dbReference type="NCBI Taxonomy" id="1370023"/>
    <lineage>
        <taxon>Eukaryota</taxon>
        <taxon>Metazoa</taxon>
        <taxon>Ecdysozoa</taxon>
        <taxon>Arthropoda</taxon>
        <taxon>Hexapoda</taxon>
        <taxon>Insecta</taxon>
        <taxon>Pterygota</taxon>
        <taxon>Neoptera</taxon>
        <taxon>Endopterygota</taxon>
        <taxon>Diptera</taxon>
        <taxon>Nematocera</taxon>
        <taxon>Culicoidea</taxon>
        <taxon>Chaoboridae</taxon>
        <taxon>Corethrella</taxon>
    </lineage>
</organism>
<dbReference type="InterPro" id="IPR029325">
    <property type="entry name" value="ITPR-bd"/>
</dbReference>
<name>U5EP88_9DIPT</name>
<dbReference type="SMART" id="SM01257">
    <property type="entry name" value="KRAP_IP3R_bind"/>
    <property type="match status" value="1"/>
</dbReference>
<feature type="region of interest" description="Disordered" evidence="1">
    <location>
        <begin position="32"/>
        <end position="54"/>
    </location>
</feature>
<evidence type="ECO:0000259" key="2">
    <source>
        <dbReference type="SMART" id="SM01257"/>
    </source>
</evidence>
<accession>U5EP88</accession>
<dbReference type="Pfam" id="PF14722">
    <property type="entry name" value="KRAP_IP3R_bind"/>
    <property type="match status" value="1"/>
</dbReference>
<keyword evidence="3" id="KW-0808">Transferase</keyword>
<dbReference type="PANTHER" id="PTHR17469:SF15">
    <property type="entry name" value="ITPR-INTERACTING DOMAIN-CONTAINING PROTEIN"/>
    <property type="match status" value="1"/>
</dbReference>
<evidence type="ECO:0000256" key="1">
    <source>
        <dbReference type="SAM" id="MobiDB-lite"/>
    </source>
</evidence>
<dbReference type="GO" id="GO:0005102">
    <property type="term" value="F:signaling receptor binding"/>
    <property type="evidence" value="ECO:0007669"/>
    <property type="project" value="InterPro"/>
</dbReference>
<evidence type="ECO:0000313" key="3">
    <source>
        <dbReference type="EMBL" id="JAB55057.1"/>
    </source>
</evidence>
<feature type="compositionally biased region" description="Low complexity" evidence="1">
    <location>
        <begin position="536"/>
        <end position="557"/>
    </location>
</feature>
<feature type="non-terminal residue" evidence="3">
    <location>
        <position position="1"/>
    </location>
</feature>
<feature type="region of interest" description="Disordered" evidence="1">
    <location>
        <begin position="528"/>
        <end position="563"/>
    </location>
</feature>
<sequence>VRSRVRYWLTDIVDEMRKKSPVSVQKWVDAIHSQQQQQQQSNQPTTGDSEEDIAENLGPSTITVTADIEITEGAQSDQEQLKIIEEQEEEEEIQDHQLFDDFEVTNNDDEITVSQAKEEQSKPSTSTTIKNLLLERFSKSTTSLDANQQDNAVVGDPVDQLANKPSFTSIGKLKINEFYDKLSLNKARYNLMKTKKMDIKNLIRLSKAKLEEEEQQRQQNDDANSGQSQQQNQDNHSNEQIEQELIEDEFSFDDSFPKDDEIDVDIIVDKDDDEEKENLNFDQCDYENAYLQTSKKSYRMGIGEIGRSSSENPSTSTNNPNKKYLMNIGRSFSEMNDDDSSFLINECNNSCPNPSSLNTSSSINNSDMNILTRSVPVSPIPHLTNSGSNSKQNQQESLHSKRRNTLFKDSSIQSDSSRCSSVESLLNSRKPDPEKILVNLGFGPAHTTDVLSKIPKRFLKPSQVRGVDTEAFLRQQQLSMHIHENSVLGYRGLVGNPHIPPSLIVAKIMERFQVNEKNRLMVNSFNQNNTLNQSDSRSSSRPTSPITITNTATNTPTTVPPII</sequence>
<reference evidence="3" key="1">
    <citation type="journal article" date="2014" name="Insect Biochem. Mol. Biol.">
        <title>An insight into the sialome of the frog biting fly, Corethrella appendiculata.</title>
        <authorList>
            <person name="Ribeiro J.M.C."/>
            <person name="Chagas A.C."/>
            <person name="Pham V.M."/>
            <person name="Lounibos L.P."/>
            <person name="Calvo E."/>
        </authorList>
    </citation>
    <scope>NUCLEOTIDE SEQUENCE</scope>
    <source>
        <tissue evidence="3">Salivary glands</tissue>
    </source>
</reference>
<protein>
    <submittedName>
        <fullName evidence="3">Putative nad+ adp-ribosyltransferase</fullName>
    </submittedName>
</protein>
<dbReference type="EMBL" id="GANO01004814">
    <property type="protein sequence ID" value="JAB55057.1"/>
    <property type="molecule type" value="mRNA"/>
</dbReference>
<feature type="compositionally biased region" description="Polar residues" evidence="1">
    <location>
        <begin position="383"/>
        <end position="397"/>
    </location>
</feature>
<feature type="compositionally biased region" description="Low complexity" evidence="1">
    <location>
        <begin position="221"/>
        <end position="239"/>
    </location>
</feature>
<feature type="domain" description="ITPR-interacting" evidence="2">
    <location>
        <begin position="404"/>
        <end position="557"/>
    </location>
</feature>
<dbReference type="AlphaFoldDB" id="U5EP88"/>